<dbReference type="EMBL" id="MLJW01000805">
    <property type="protein sequence ID" value="OIQ82430.1"/>
    <property type="molecule type" value="Genomic_DNA"/>
</dbReference>
<dbReference type="SUPFAM" id="SSF54373">
    <property type="entry name" value="FAD-linked reductases, C-terminal domain"/>
    <property type="match status" value="1"/>
</dbReference>
<organism evidence="3">
    <name type="scientific">mine drainage metagenome</name>
    <dbReference type="NCBI Taxonomy" id="410659"/>
    <lineage>
        <taxon>unclassified sequences</taxon>
        <taxon>metagenomes</taxon>
        <taxon>ecological metagenomes</taxon>
    </lineage>
</organism>
<comment type="caution">
    <text evidence="3">The sequence shown here is derived from an EMBL/GenBank/DDBJ whole genome shotgun (WGS) entry which is preliminary data.</text>
</comment>
<keyword evidence="3" id="KW-0560">Oxidoreductase</keyword>
<gene>
    <name evidence="3" type="primary">puo_2</name>
    <name evidence="3" type="ORF">GALL_357800</name>
</gene>
<dbReference type="PANTHER" id="PTHR43563">
    <property type="entry name" value="AMINE OXIDASE"/>
    <property type="match status" value="1"/>
</dbReference>
<feature type="domain" description="Amine oxidase" evidence="2">
    <location>
        <begin position="125"/>
        <end position="370"/>
    </location>
</feature>
<sequence>MNSSHPRIAIVGGGLAGLVAAFRLEQRGVRDVLVVEARDTLGGRIASIDAAGRSVDPTEAAIDRFDLGPTWYWPQWQPALDALVGELGLRRLDVVEDGDMLVERSSREPAVRMHGYSSDPPSARLQGATGGLIAALRARLGCSRVLTGSTVLRLRRVGAEVELDAQLANGDSATWRADHVLLALPPRVAERRVVFEPPLPHELARRWRSTPTWMAPHAKYVAIYPTPFWREQGLSGAARSALGPLVEIHDVSMPGGHAALFGFVGVPAQARRQLGDGVLRAHCRDQFGRLFGERAATPLADALRDWATDPLVATDDDLFAGAQHAEAPPSAAAHGPWAGSLSGIGSEWSALFPGYLAGAVDAAQRGVDACLAGAGAGAATP</sequence>
<proteinExistence type="inferred from homology"/>
<protein>
    <submittedName>
        <fullName evidence="3">Putrescine oxidase</fullName>
        <ecNumber evidence="3">1.4.3.10</ecNumber>
    </submittedName>
</protein>
<dbReference type="GO" id="GO:0050232">
    <property type="term" value="F:putrescine oxidase activity"/>
    <property type="evidence" value="ECO:0007669"/>
    <property type="project" value="UniProtKB-EC"/>
</dbReference>
<accession>A0A1J5QFW6</accession>
<comment type="similarity">
    <text evidence="1">Belongs to the flavin monoamine oxidase family.</text>
</comment>
<name>A0A1J5QFW6_9ZZZZ</name>
<evidence type="ECO:0000256" key="1">
    <source>
        <dbReference type="ARBA" id="ARBA00005995"/>
    </source>
</evidence>
<evidence type="ECO:0000259" key="2">
    <source>
        <dbReference type="Pfam" id="PF01593"/>
    </source>
</evidence>
<dbReference type="Gene3D" id="3.50.50.60">
    <property type="entry name" value="FAD/NAD(P)-binding domain"/>
    <property type="match status" value="2"/>
</dbReference>
<dbReference type="InterPro" id="IPR036188">
    <property type="entry name" value="FAD/NAD-bd_sf"/>
</dbReference>
<dbReference type="InterPro" id="IPR050703">
    <property type="entry name" value="Flavin_MAO"/>
</dbReference>
<dbReference type="EC" id="1.4.3.10" evidence="3"/>
<dbReference type="Pfam" id="PF13450">
    <property type="entry name" value="NAD_binding_8"/>
    <property type="match status" value="1"/>
</dbReference>
<dbReference type="Pfam" id="PF01593">
    <property type="entry name" value="Amino_oxidase"/>
    <property type="match status" value="1"/>
</dbReference>
<evidence type="ECO:0000313" key="3">
    <source>
        <dbReference type="EMBL" id="OIQ82430.1"/>
    </source>
</evidence>
<dbReference type="PANTHER" id="PTHR43563:SF1">
    <property type="entry name" value="AMINE OXIDASE [FLAVIN-CONTAINING] B"/>
    <property type="match status" value="1"/>
</dbReference>
<dbReference type="SUPFAM" id="SSF51905">
    <property type="entry name" value="FAD/NAD(P)-binding domain"/>
    <property type="match status" value="1"/>
</dbReference>
<reference evidence="3" key="1">
    <citation type="submission" date="2016-10" db="EMBL/GenBank/DDBJ databases">
        <title>Sequence of Gallionella enrichment culture.</title>
        <authorList>
            <person name="Poehlein A."/>
            <person name="Muehling M."/>
            <person name="Daniel R."/>
        </authorList>
    </citation>
    <scope>NUCLEOTIDE SEQUENCE</scope>
</reference>
<dbReference type="AlphaFoldDB" id="A0A1J5QFW6"/>
<dbReference type="InterPro" id="IPR002937">
    <property type="entry name" value="Amino_oxidase"/>
</dbReference>